<sequence length="423" mass="47457">MNFNEKIRRLINRNRQAAQNASPRMKQALEEENVKLEKEISLHKQHPGAPADGAKYFVNAEPAARDIFAGLPVQDVKTNDPATMMDRVIRELTGMESQALNFSATPGRVSFSDVGASPVQHGELAASYGVDFLSRINVIPVTESSATVVRMGSRGPLASTNNGGIRRNPVDSTSRKPHQYHCRKVNLDAQISYDELDAWSHLDNYPELVRAAVERQRNLDRLMIGFNGTHYAPVSDPALCPNREDCGIGWLEKYRQEAPERVMDGLSVAGRDEDNRIIAYGDYGTIDALVLDGWQSGISKQYRNGLVAICSMSTLFRKEFPFVNAVSPNQPNMEHLVNELLLKNPTLGNLHAVPVPFFPDNAVWVTSLSNIALYWQKGSIRKRAVNEPHHNRLAVYESWSEAYMVERYEAGCLIDKIEWETKH</sequence>
<accession>A0A5R9LFE3</accession>
<evidence type="ECO:0000313" key="3">
    <source>
        <dbReference type="Proteomes" id="UP000307430"/>
    </source>
</evidence>
<name>A0A5R9LFE3_9ENTR</name>
<proteinExistence type="predicted"/>
<dbReference type="RefSeq" id="WP_138361594.1">
    <property type="nucleotide sequence ID" value="NZ_VCHQ01000019.1"/>
</dbReference>
<feature type="region of interest" description="Disordered" evidence="1">
    <location>
        <begin position="153"/>
        <end position="178"/>
    </location>
</feature>
<organism evidence="2 3">
    <name type="scientific">Klebsiella indica</name>
    <dbReference type="NCBI Taxonomy" id="2582917"/>
    <lineage>
        <taxon>Bacteria</taxon>
        <taxon>Pseudomonadati</taxon>
        <taxon>Pseudomonadota</taxon>
        <taxon>Gammaproteobacteria</taxon>
        <taxon>Enterobacterales</taxon>
        <taxon>Enterobacteriaceae</taxon>
        <taxon>Klebsiella/Raoultella group</taxon>
        <taxon>Klebsiella</taxon>
    </lineage>
</organism>
<reference evidence="2 3" key="1">
    <citation type="submission" date="2019-05" db="EMBL/GenBank/DDBJ databases">
        <title>Genome sequence of Klebsiella sp strain TOUT106.</title>
        <authorList>
            <person name="Rahi P."/>
            <person name="Chaudhari D."/>
        </authorList>
    </citation>
    <scope>NUCLEOTIDE SEQUENCE [LARGE SCALE GENOMIC DNA]</scope>
    <source>
        <strain evidence="2 3">TOUT106</strain>
    </source>
</reference>
<dbReference type="Pfam" id="PF05125">
    <property type="entry name" value="Phage_cap_P2"/>
    <property type="match status" value="1"/>
</dbReference>
<comment type="caution">
    <text evidence="2">The sequence shown here is derived from an EMBL/GenBank/DDBJ whole genome shotgun (WGS) entry which is preliminary data.</text>
</comment>
<protein>
    <submittedName>
        <fullName evidence="2">P2 family phage major capsid protein</fullName>
    </submittedName>
</protein>
<dbReference type="AlphaFoldDB" id="A0A5R9LFE3"/>
<gene>
    <name evidence="2" type="ORF">FE839_14945</name>
</gene>
<keyword evidence="3" id="KW-1185">Reference proteome</keyword>
<dbReference type="Proteomes" id="UP000307430">
    <property type="component" value="Unassembled WGS sequence"/>
</dbReference>
<evidence type="ECO:0000256" key="1">
    <source>
        <dbReference type="SAM" id="MobiDB-lite"/>
    </source>
</evidence>
<dbReference type="InterPro" id="IPR006441">
    <property type="entry name" value="Phage_P2_GpN"/>
</dbReference>
<dbReference type="EMBL" id="VCHQ01000019">
    <property type="protein sequence ID" value="TLV15161.1"/>
    <property type="molecule type" value="Genomic_DNA"/>
</dbReference>
<evidence type="ECO:0000313" key="2">
    <source>
        <dbReference type="EMBL" id="TLV15161.1"/>
    </source>
</evidence>